<dbReference type="Gene3D" id="3.80.10.10">
    <property type="entry name" value="Ribonuclease Inhibitor"/>
    <property type="match status" value="2"/>
</dbReference>
<dbReference type="PANTHER" id="PTHR24111:SF0">
    <property type="entry name" value="LEUCINE-RICH REPEAT-CONTAINING PROTEIN"/>
    <property type="match status" value="1"/>
</dbReference>
<sequence length="738" mass="83467">MDKNLSIRTTWDRLESVMNLSPHKLPQNAPRSTRNSISLISPIKNISAVLSVRTTSTIGSSPARKDSWNYSSGRASSATGSVDLRAATASFDESSIRNPSPVKEAKREIPQDLIRELFAAKCADLQRDVNKDQENLFVKIFPQFLVNNYFSLPNMNLSSASAKVISQILQISIDTCRVNLEKNHFGNKGCIEICTSVKKNQNIIELNLSSNDIVPNSAGEIINLLITDHLISINLSSKENLHKNTLGNCPNIEKLFMLKTLSFLNLAGTKILEQNFVKIKDALKGNTGIIYLNLSYNKKLGKGFKGFTEALATTRIEELMINGCKLKDVNAQYLAMNIKAMGTLRKLDLGDNGFTDEGMSLIIGAVAYSSSLKWLNASKNKLSKGVPKELYDVFVDNHTLEYLNFSNCYLRNNLRTLIPSLQKADTLEKLDLSFNEIENEGAYFIATALQRNFSIKSLNLSFNKIKNKGGIAISEAIQQNSTLEELNLKDNSIKNKAAESFCNMVHKNKKITKVNLKHNLAQVKFLQNIEVILNRRKKKAAKTQIPVLKRKVGWLKKNQEDNQSVYRQLEKKTKEHKNHMNKVDKLSQTLQIMKGEDLQKKIKNDNEKFAAQQTSAMMDLMLEKLELETKEFQNSSALKMKEMQGDIDFIKTDSTFWEIKYAGSKAIAMIKNPKFLRINREYRMAIKEKEAAKKTLEVLKSKLKTLQHELCIIKNNKTSLSCFIEEKQQHHALPAKFN</sequence>
<feature type="compositionally biased region" description="Polar residues" evidence="3">
    <location>
        <begin position="68"/>
        <end position="77"/>
    </location>
</feature>
<gene>
    <name evidence="4" type="ORF">SteCoe_28249</name>
</gene>
<evidence type="ECO:0000256" key="3">
    <source>
        <dbReference type="SAM" id="MobiDB-lite"/>
    </source>
</evidence>
<reference evidence="4 5" key="1">
    <citation type="submission" date="2016-11" db="EMBL/GenBank/DDBJ databases">
        <title>The macronuclear genome of Stentor coeruleus: a giant cell with tiny introns.</title>
        <authorList>
            <person name="Slabodnick M."/>
            <person name="Ruby J.G."/>
            <person name="Reiff S.B."/>
            <person name="Swart E.C."/>
            <person name="Gosai S."/>
            <person name="Prabakaran S."/>
            <person name="Witkowska E."/>
            <person name="Larue G.E."/>
            <person name="Fisher S."/>
            <person name="Freeman R.M."/>
            <person name="Gunawardena J."/>
            <person name="Chu W."/>
            <person name="Stover N.A."/>
            <person name="Gregory B.D."/>
            <person name="Nowacki M."/>
            <person name="Derisi J."/>
            <person name="Roy S.W."/>
            <person name="Marshall W.F."/>
            <person name="Sood P."/>
        </authorList>
    </citation>
    <scope>NUCLEOTIDE SEQUENCE [LARGE SCALE GENOMIC DNA]</scope>
    <source>
        <strain evidence="4">WM001</strain>
    </source>
</reference>
<accession>A0A1R2B955</accession>
<feature type="coiled-coil region" evidence="2">
    <location>
        <begin position="555"/>
        <end position="589"/>
    </location>
</feature>
<evidence type="ECO:0000313" key="5">
    <source>
        <dbReference type="Proteomes" id="UP000187209"/>
    </source>
</evidence>
<evidence type="ECO:0000313" key="4">
    <source>
        <dbReference type="EMBL" id="OMJ73130.1"/>
    </source>
</evidence>
<dbReference type="PANTHER" id="PTHR24111">
    <property type="entry name" value="LEUCINE-RICH REPEAT-CONTAINING PROTEIN 34"/>
    <property type="match status" value="1"/>
</dbReference>
<dbReference type="OrthoDB" id="292937at2759"/>
<keyword evidence="1" id="KW-0677">Repeat</keyword>
<dbReference type="SUPFAM" id="SSF52047">
    <property type="entry name" value="RNI-like"/>
    <property type="match status" value="1"/>
</dbReference>
<dbReference type="Proteomes" id="UP000187209">
    <property type="component" value="Unassembled WGS sequence"/>
</dbReference>
<dbReference type="InterPro" id="IPR032675">
    <property type="entry name" value="LRR_dom_sf"/>
</dbReference>
<dbReference type="InterPro" id="IPR052201">
    <property type="entry name" value="LRR-containing_regulator"/>
</dbReference>
<dbReference type="Pfam" id="PF13516">
    <property type="entry name" value="LRR_6"/>
    <property type="match status" value="5"/>
</dbReference>
<organism evidence="4 5">
    <name type="scientific">Stentor coeruleus</name>
    <dbReference type="NCBI Taxonomy" id="5963"/>
    <lineage>
        <taxon>Eukaryota</taxon>
        <taxon>Sar</taxon>
        <taxon>Alveolata</taxon>
        <taxon>Ciliophora</taxon>
        <taxon>Postciliodesmatophora</taxon>
        <taxon>Heterotrichea</taxon>
        <taxon>Heterotrichida</taxon>
        <taxon>Stentoridae</taxon>
        <taxon>Stentor</taxon>
    </lineage>
</organism>
<proteinExistence type="predicted"/>
<keyword evidence="2" id="KW-0175">Coiled coil</keyword>
<keyword evidence="5" id="KW-1185">Reference proteome</keyword>
<feature type="region of interest" description="Disordered" evidence="3">
    <location>
        <begin position="58"/>
        <end position="77"/>
    </location>
</feature>
<dbReference type="SMART" id="SM00368">
    <property type="entry name" value="LRR_RI"/>
    <property type="match status" value="7"/>
</dbReference>
<evidence type="ECO:0000256" key="1">
    <source>
        <dbReference type="ARBA" id="ARBA00022737"/>
    </source>
</evidence>
<dbReference type="AlphaFoldDB" id="A0A1R2B955"/>
<dbReference type="InterPro" id="IPR001611">
    <property type="entry name" value="Leu-rich_rpt"/>
</dbReference>
<protein>
    <submittedName>
        <fullName evidence="4">Uncharacterized protein</fullName>
    </submittedName>
</protein>
<dbReference type="EMBL" id="MPUH01000844">
    <property type="protein sequence ID" value="OMJ73130.1"/>
    <property type="molecule type" value="Genomic_DNA"/>
</dbReference>
<comment type="caution">
    <text evidence="4">The sequence shown here is derived from an EMBL/GenBank/DDBJ whole genome shotgun (WGS) entry which is preliminary data.</text>
</comment>
<feature type="coiled-coil region" evidence="2">
    <location>
        <begin position="682"/>
        <end position="709"/>
    </location>
</feature>
<name>A0A1R2B955_9CILI</name>
<evidence type="ECO:0000256" key="2">
    <source>
        <dbReference type="SAM" id="Coils"/>
    </source>
</evidence>